<dbReference type="Proteomes" id="UP000642488">
    <property type="component" value="Unassembled WGS sequence"/>
</dbReference>
<accession>A0A934ME38</accession>
<keyword evidence="3" id="KW-1185">Reference proteome</keyword>
<proteinExistence type="predicted"/>
<gene>
    <name evidence="2" type="ORF">ILP92_15370</name>
</gene>
<reference evidence="2" key="1">
    <citation type="submission" date="2020-12" db="EMBL/GenBank/DDBJ databases">
        <title>Bacterial taxonomy.</title>
        <authorList>
            <person name="Pan X."/>
        </authorList>
    </citation>
    <scope>NUCLEOTIDE SEQUENCE</scope>
    <source>
        <strain evidence="2">KCTC 52957</strain>
    </source>
</reference>
<dbReference type="EMBL" id="JAEKPD010000016">
    <property type="protein sequence ID" value="MBJ3764130.1"/>
    <property type="molecule type" value="Genomic_DNA"/>
</dbReference>
<dbReference type="AlphaFoldDB" id="A0A934ME38"/>
<evidence type="ECO:0000313" key="2">
    <source>
        <dbReference type="EMBL" id="MBJ3764130.1"/>
    </source>
</evidence>
<organism evidence="2 3">
    <name type="scientific">Palleronia pontilimi</name>
    <dbReference type="NCBI Taxonomy" id="1964209"/>
    <lineage>
        <taxon>Bacteria</taxon>
        <taxon>Pseudomonadati</taxon>
        <taxon>Pseudomonadota</taxon>
        <taxon>Alphaproteobacteria</taxon>
        <taxon>Rhodobacterales</taxon>
        <taxon>Roseobacteraceae</taxon>
        <taxon>Palleronia</taxon>
    </lineage>
</organism>
<feature type="chain" id="PRO_5037803164" evidence="1">
    <location>
        <begin position="20"/>
        <end position="114"/>
    </location>
</feature>
<evidence type="ECO:0000313" key="3">
    <source>
        <dbReference type="Proteomes" id="UP000642488"/>
    </source>
</evidence>
<name>A0A934ME38_9RHOB</name>
<feature type="signal peptide" evidence="1">
    <location>
        <begin position="1"/>
        <end position="19"/>
    </location>
</feature>
<protein>
    <submittedName>
        <fullName evidence="2">Dihydrodipicolinate reductase</fullName>
    </submittedName>
</protein>
<dbReference type="RefSeq" id="WP_198917298.1">
    <property type="nucleotide sequence ID" value="NZ_JAEKPD010000016.1"/>
</dbReference>
<keyword evidence="1" id="KW-0732">Signal</keyword>
<evidence type="ECO:0000256" key="1">
    <source>
        <dbReference type="SAM" id="SignalP"/>
    </source>
</evidence>
<comment type="caution">
    <text evidence="2">The sequence shown here is derived from an EMBL/GenBank/DDBJ whole genome shotgun (WGS) entry which is preliminary data.</text>
</comment>
<sequence length="114" mass="12653">MLRHLLLVAMTLGPLPALANQTTITDRATFVDRIANRNLSRLGVGVTVTPGGRIEGSAFGTAVTGTWEWRGRQFCREMQWGDRTWDDSCQSVHVRDGRVYFQPSSGSSVYLNLP</sequence>